<comment type="similarity">
    <text evidence="2 9">Belongs to the uroporphyrinogen-III synthase family.</text>
</comment>
<dbReference type="GO" id="GO:0004852">
    <property type="term" value="F:uroporphyrinogen-III synthase activity"/>
    <property type="evidence" value="ECO:0007669"/>
    <property type="project" value="UniProtKB-UniRule"/>
</dbReference>
<comment type="catalytic activity">
    <reaction evidence="8 9">
        <text>hydroxymethylbilane = uroporphyrinogen III + H2O</text>
        <dbReference type="Rhea" id="RHEA:18965"/>
        <dbReference type="ChEBI" id="CHEBI:15377"/>
        <dbReference type="ChEBI" id="CHEBI:57308"/>
        <dbReference type="ChEBI" id="CHEBI:57845"/>
        <dbReference type="EC" id="4.2.1.75"/>
    </reaction>
</comment>
<dbReference type="GO" id="GO:0006780">
    <property type="term" value="P:uroporphyrinogen III biosynthetic process"/>
    <property type="evidence" value="ECO:0007669"/>
    <property type="project" value="UniProtKB-UniRule"/>
</dbReference>
<proteinExistence type="inferred from homology"/>
<dbReference type="PANTHER" id="PTHR38042">
    <property type="entry name" value="UROPORPHYRINOGEN-III SYNTHASE, CHLOROPLASTIC"/>
    <property type="match status" value="1"/>
</dbReference>
<comment type="pathway">
    <text evidence="1 9">Porphyrin-containing compound metabolism; protoporphyrin-IX biosynthesis; coproporphyrinogen-III from 5-aminolevulinate: step 3/4.</text>
</comment>
<evidence type="ECO:0000256" key="4">
    <source>
        <dbReference type="ARBA" id="ARBA00023239"/>
    </source>
</evidence>
<dbReference type="InterPro" id="IPR003754">
    <property type="entry name" value="4pyrrol_synth_uPrphyn_synth"/>
</dbReference>
<accession>A0A411PJ94</accession>
<comment type="function">
    <text evidence="6 9">Catalyzes cyclization of the linear tetrapyrrole, hydroxymethylbilane, to the macrocyclic uroporphyrinogen III.</text>
</comment>
<organism evidence="11 12">
    <name type="scientific">Shewanella maritima</name>
    <dbReference type="NCBI Taxonomy" id="2520507"/>
    <lineage>
        <taxon>Bacteria</taxon>
        <taxon>Pseudomonadati</taxon>
        <taxon>Pseudomonadota</taxon>
        <taxon>Gammaproteobacteria</taxon>
        <taxon>Alteromonadales</taxon>
        <taxon>Shewanellaceae</taxon>
        <taxon>Shewanella</taxon>
    </lineage>
</organism>
<sequence length="235" mass="25332">MKVLLTRPEGRNQAMVEQLTQRGIAHLVTPIIEVVSSNIVPSEAGLNHADIMIFISTNAVSHAANLCKLPTHCQNYAVGQATFDALSALGIQAEQAPIDAQDSEGLLSLSSLASIEGKSVIIVRGNGGRETLAEQLKHRGAKVDYWESYVRKAIDHKKPTVAKAWIDFGIDTVVVTSGEILANLVNLLTKEQFAWLRSCHIIVPSTRVKEQALQLGLDNISNANGASTQAILAHI</sequence>
<dbReference type="EC" id="4.2.1.75" evidence="3 9"/>
<keyword evidence="12" id="KW-1185">Reference proteome</keyword>
<reference evidence="11 12" key="1">
    <citation type="submission" date="2019-02" db="EMBL/GenBank/DDBJ databases">
        <title>Shewanella sp. D4-2 isolated from Dokdo Island.</title>
        <authorList>
            <person name="Baek K."/>
        </authorList>
    </citation>
    <scope>NUCLEOTIDE SEQUENCE [LARGE SCALE GENOMIC DNA]</scope>
    <source>
        <strain evidence="11 12">D4-2</strain>
    </source>
</reference>
<dbReference type="Pfam" id="PF02602">
    <property type="entry name" value="HEM4"/>
    <property type="match status" value="1"/>
</dbReference>
<dbReference type="OrthoDB" id="9787650at2"/>
<dbReference type="AlphaFoldDB" id="A0A411PJ94"/>
<dbReference type="Gene3D" id="3.40.50.10090">
    <property type="match status" value="2"/>
</dbReference>
<dbReference type="InterPro" id="IPR036108">
    <property type="entry name" value="4pyrrol_syn_uPrphyn_synt_sf"/>
</dbReference>
<evidence type="ECO:0000313" key="12">
    <source>
        <dbReference type="Proteomes" id="UP000291106"/>
    </source>
</evidence>
<evidence type="ECO:0000259" key="10">
    <source>
        <dbReference type="Pfam" id="PF02602"/>
    </source>
</evidence>
<protein>
    <recommendedName>
        <fullName evidence="7 9">Uroporphyrinogen-III synthase</fullName>
        <ecNumber evidence="3 9">4.2.1.75</ecNumber>
    </recommendedName>
</protein>
<dbReference type="SUPFAM" id="SSF69618">
    <property type="entry name" value="HemD-like"/>
    <property type="match status" value="1"/>
</dbReference>
<dbReference type="KEGG" id="smai:EXU30_12965"/>
<name>A0A411PJ94_9GAMM</name>
<feature type="domain" description="Tetrapyrrole biosynthesis uroporphyrinogen III synthase" evidence="10">
    <location>
        <begin position="14"/>
        <end position="231"/>
    </location>
</feature>
<evidence type="ECO:0000313" key="11">
    <source>
        <dbReference type="EMBL" id="QBF83502.1"/>
    </source>
</evidence>
<dbReference type="Proteomes" id="UP000291106">
    <property type="component" value="Chromosome"/>
</dbReference>
<dbReference type="UniPathway" id="UPA00251">
    <property type="reaction ID" value="UER00320"/>
</dbReference>
<evidence type="ECO:0000256" key="3">
    <source>
        <dbReference type="ARBA" id="ARBA00013109"/>
    </source>
</evidence>
<evidence type="ECO:0000256" key="7">
    <source>
        <dbReference type="ARBA" id="ARBA00040167"/>
    </source>
</evidence>
<gene>
    <name evidence="11" type="ORF">EXU30_12965</name>
</gene>
<dbReference type="EMBL" id="CP036200">
    <property type="protein sequence ID" value="QBF83502.1"/>
    <property type="molecule type" value="Genomic_DNA"/>
</dbReference>
<evidence type="ECO:0000256" key="8">
    <source>
        <dbReference type="ARBA" id="ARBA00048617"/>
    </source>
</evidence>
<dbReference type="PANTHER" id="PTHR38042:SF1">
    <property type="entry name" value="UROPORPHYRINOGEN-III SYNTHASE, CHLOROPLASTIC"/>
    <property type="match status" value="1"/>
</dbReference>
<evidence type="ECO:0000256" key="5">
    <source>
        <dbReference type="ARBA" id="ARBA00023244"/>
    </source>
</evidence>
<dbReference type="RefSeq" id="WP_130600681.1">
    <property type="nucleotide sequence ID" value="NZ_CP036200.1"/>
</dbReference>
<evidence type="ECO:0000256" key="2">
    <source>
        <dbReference type="ARBA" id="ARBA00008133"/>
    </source>
</evidence>
<evidence type="ECO:0000256" key="9">
    <source>
        <dbReference type="RuleBase" id="RU366031"/>
    </source>
</evidence>
<dbReference type="CDD" id="cd06578">
    <property type="entry name" value="HemD"/>
    <property type="match status" value="1"/>
</dbReference>
<evidence type="ECO:0000256" key="6">
    <source>
        <dbReference type="ARBA" id="ARBA00037589"/>
    </source>
</evidence>
<evidence type="ECO:0000256" key="1">
    <source>
        <dbReference type="ARBA" id="ARBA00004772"/>
    </source>
</evidence>
<dbReference type="GO" id="GO:0006782">
    <property type="term" value="P:protoporphyrinogen IX biosynthetic process"/>
    <property type="evidence" value="ECO:0007669"/>
    <property type="project" value="UniProtKB-UniRule"/>
</dbReference>
<keyword evidence="4 9" id="KW-0456">Lyase</keyword>
<keyword evidence="5 9" id="KW-0627">Porphyrin biosynthesis</keyword>
<dbReference type="InterPro" id="IPR039793">
    <property type="entry name" value="UROS/Hem4"/>
</dbReference>